<keyword evidence="4" id="KW-0547">Nucleotide-binding</keyword>
<keyword evidence="1" id="KW-0963">Cytoplasm</keyword>
<keyword evidence="7" id="KW-0501">Molybdenum cofactor biosynthesis</keyword>
<feature type="domain" description="MobA-like NTP transferase" evidence="8">
    <location>
        <begin position="14"/>
        <end position="160"/>
    </location>
</feature>
<dbReference type="SUPFAM" id="SSF53448">
    <property type="entry name" value="Nucleotide-diphospho-sugar transferases"/>
    <property type="match status" value="1"/>
</dbReference>
<evidence type="ECO:0000256" key="5">
    <source>
        <dbReference type="ARBA" id="ARBA00022842"/>
    </source>
</evidence>
<evidence type="ECO:0000256" key="4">
    <source>
        <dbReference type="ARBA" id="ARBA00022741"/>
    </source>
</evidence>
<dbReference type="PANTHER" id="PTHR19136">
    <property type="entry name" value="MOLYBDENUM COFACTOR GUANYLYLTRANSFERASE"/>
    <property type="match status" value="1"/>
</dbReference>
<keyword evidence="6" id="KW-0342">GTP-binding</keyword>
<dbReference type="GO" id="GO:1902758">
    <property type="term" value="P:bis(molybdopterin guanine dinucleotide)molybdenum biosynthetic process"/>
    <property type="evidence" value="ECO:0007669"/>
    <property type="project" value="TreeGrafter"/>
</dbReference>
<protein>
    <submittedName>
        <fullName evidence="9">Molybdenum cofactor guanylyltransferase</fullName>
        <ecNumber evidence="9">2.7.7.77</ecNumber>
    </submittedName>
</protein>
<dbReference type="PANTHER" id="PTHR19136:SF81">
    <property type="entry name" value="MOLYBDENUM COFACTOR GUANYLYLTRANSFERASE"/>
    <property type="match status" value="1"/>
</dbReference>
<dbReference type="CDD" id="cd02503">
    <property type="entry name" value="MobA"/>
    <property type="match status" value="1"/>
</dbReference>
<dbReference type="Gene3D" id="3.90.550.10">
    <property type="entry name" value="Spore Coat Polysaccharide Biosynthesis Protein SpsA, Chain A"/>
    <property type="match status" value="1"/>
</dbReference>
<dbReference type="InterPro" id="IPR029044">
    <property type="entry name" value="Nucleotide-diphossugar_trans"/>
</dbReference>
<dbReference type="AlphaFoldDB" id="A0A3B0Z7L8"/>
<gene>
    <name evidence="9" type="ORF">MNBD_GAMMA17-95</name>
</gene>
<dbReference type="InterPro" id="IPR013482">
    <property type="entry name" value="Molybde_CF_guanTrfase"/>
</dbReference>
<keyword evidence="3" id="KW-0479">Metal-binding</keyword>
<dbReference type="EC" id="2.7.7.77" evidence="9"/>
<keyword evidence="9" id="KW-0548">Nucleotidyltransferase</keyword>
<reference evidence="9" key="1">
    <citation type="submission" date="2018-06" db="EMBL/GenBank/DDBJ databases">
        <authorList>
            <person name="Zhirakovskaya E."/>
        </authorList>
    </citation>
    <scope>NUCLEOTIDE SEQUENCE</scope>
</reference>
<dbReference type="Pfam" id="PF12804">
    <property type="entry name" value="NTP_transf_3"/>
    <property type="match status" value="1"/>
</dbReference>
<name>A0A3B0Z7L8_9ZZZZ</name>
<evidence type="ECO:0000256" key="2">
    <source>
        <dbReference type="ARBA" id="ARBA00022679"/>
    </source>
</evidence>
<evidence type="ECO:0000259" key="8">
    <source>
        <dbReference type="Pfam" id="PF12804"/>
    </source>
</evidence>
<keyword evidence="2 9" id="KW-0808">Transferase</keyword>
<evidence type="ECO:0000313" key="9">
    <source>
        <dbReference type="EMBL" id="VAW89435.1"/>
    </source>
</evidence>
<evidence type="ECO:0000256" key="1">
    <source>
        <dbReference type="ARBA" id="ARBA00022490"/>
    </source>
</evidence>
<evidence type="ECO:0000256" key="7">
    <source>
        <dbReference type="ARBA" id="ARBA00023150"/>
    </source>
</evidence>
<organism evidence="9">
    <name type="scientific">hydrothermal vent metagenome</name>
    <dbReference type="NCBI Taxonomy" id="652676"/>
    <lineage>
        <taxon>unclassified sequences</taxon>
        <taxon>metagenomes</taxon>
        <taxon>ecological metagenomes</taxon>
    </lineage>
</organism>
<dbReference type="EMBL" id="UOFQ01000134">
    <property type="protein sequence ID" value="VAW89435.1"/>
    <property type="molecule type" value="Genomic_DNA"/>
</dbReference>
<keyword evidence="5" id="KW-0460">Magnesium</keyword>
<accession>A0A3B0Z7L8</accession>
<dbReference type="InterPro" id="IPR025877">
    <property type="entry name" value="MobA-like_NTP_Trfase"/>
</dbReference>
<dbReference type="GO" id="GO:0046872">
    <property type="term" value="F:metal ion binding"/>
    <property type="evidence" value="ECO:0007669"/>
    <property type="project" value="UniProtKB-KW"/>
</dbReference>
<sequence>MNTIDEMTAANVTAVILAGGEGRRMGGIDKGLVELDGKPLIEHVIARLQPQVSSLIISANRNVEHYQKYGYPVTTDQINNQGPLGGILSALQQCKSDWLLTMPCDTPYPPQDLRLRIHQTANQTANLLFTAHDGQRSQPLFSMIHRSLINSLQTFLASNEKKVALWLKQEGTIEVEFSDQPMAFININTEEMLANIQNKTP</sequence>
<dbReference type="GO" id="GO:0061603">
    <property type="term" value="F:molybdenum cofactor guanylyltransferase activity"/>
    <property type="evidence" value="ECO:0007669"/>
    <property type="project" value="UniProtKB-EC"/>
</dbReference>
<proteinExistence type="inferred from homology"/>
<evidence type="ECO:0000256" key="3">
    <source>
        <dbReference type="ARBA" id="ARBA00022723"/>
    </source>
</evidence>
<dbReference type="NCBIfam" id="TIGR02665">
    <property type="entry name" value="molyb_mobA"/>
    <property type="match status" value="1"/>
</dbReference>
<dbReference type="HAMAP" id="MF_00316">
    <property type="entry name" value="MobA"/>
    <property type="match status" value="1"/>
</dbReference>
<dbReference type="GO" id="GO:0005525">
    <property type="term" value="F:GTP binding"/>
    <property type="evidence" value="ECO:0007669"/>
    <property type="project" value="UniProtKB-KW"/>
</dbReference>
<evidence type="ECO:0000256" key="6">
    <source>
        <dbReference type="ARBA" id="ARBA00023134"/>
    </source>
</evidence>